<dbReference type="PANTHER" id="PTHR12585:SF69">
    <property type="entry name" value="FI11703P"/>
    <property type="match status" value="1"/>
</dbReference>
<dbReference type="InterPro" id="IPR039781">
    <property type="entry name" value="Rad21/Rec8-like"/>
</dbReference>
<comment type="similarity">
    <text evidence="2">Belongs to the rad21 family.</text>
</comment>
<dbReference type="AlphaFoldDB" id="A0AAD6VRL8"/>
<sequence>MFYSETILSRRGPLGKVWLAAHMERKLSKTQTLQTDIEQSVGAIMGQEVEVMALRLSGQLLLGVVRIYSRKAKYLLDDCNEALLKIKMAFRPGVVDMTEDQLAVNKNAITLQGNTLDIDLLFPDLNWEYNIEERPLLPKGHHQAHIDDITLRTAADTFQSSNLDDPFDIGPSDGIESQDFLDLGLDWGDNEKPSENGDNDNMSVDGSVGVGRDLPVVDESLDAQFMRNNGDMDMDVFSTHSKSRGGSEHPFDGDMEMDIDLPGVDLGIHFGDTVEREKTPGQTRSSRASSPLSDVPLTPPPEDPIPLPDVGETPKAKRKPKEKKQIIDSVTELEGGPGAKVGRRNNGLGPAVATDASILTEQHFLPRSTLMMRLLEIRDDPVAHFLPTKVTPKGTFFCAAPPGLAPELAELFMRPINPPSAKRRGVSPSKSPNKRPRLDGVVNGDEIEHPRRDGSVAPSIGVRSQLGAGSMGPDGTFEFDDQGGVPLDDYQLALPEMDVNVRGKSAAPSELSRLSTPAPEGAYEEGVESYADAMCPIFMFDVKPSTQSQAVDEPVENEGKGYSKNTVTALGIIRKELKPTDGDDDELRVLSFRNMSNKASRRAAASFFFELLVLGTRDCIRVKQTAPFENIEVRAKDKLWERQRHGSPGSRAVSVARSLGSAMGL</sequence>
<dbReference type="SUPFAM" id="SSF46785">
    <property type="entry name" value="Winged helix' DNA-binding domain"/>
    <property type="match status" value="1"/>
</dbReference>
<evidence type="ECO:0000259" key="6">
    <source>
        <dbReference type="Pfam" id="PF04825"/>
    </source>
</evidence>
<reference evidence="7" key="1">
    <citation type="submission" date="2023-03" db="EMBL/GenBank/DDBJ databases">
        <title>Massive genome expansion in bonnet fungi (Mycena s.s.) driven by repeated elements and novel gene families across ecological guilds.</title>
        <authorList>
            <consortium name="Lawrence Berkeley National Laboratory"/>
            <person name="Harder C.B."/>
            <person name="Miyauchi S."/>
            <person name="Viragh M."/>
            <person name="Kuo A."/>
            <person name="Thoen E."/>
            <person name="Andreopoulos B."/>
            <person name="Lu D."/>
            <person name="Skrede I."/>
            <person name="Drula E."/>
            <person name="Henrissat B."/>
            <person name="Morin E."/>
            <person name="Kohler A."/>
            <person name="Barry K."/>
            <person name="LaButti K."/>
            <person name="Morin E."/>
            <person name="Salamov A."/>
            <person name="Lipzen A."/>
            <person name="Mereny Z."/>
            <person name="Hegedus B."/>
            <person name="Baldrian P."/>
            <person name="Stursova M."/>
            <person name="Weitz H."/>
            <person name="Taylor A."/>
            <person name="Grigoriev I.V."/>
            <person name="Nagy L.G."/>
            <person name="Martin F."/>
            <person name="Kauserud H."/>
        </authorList>
    </citation>
    <scope>NUCLEOTIDE SEQUENCE</scope>
    <source>
        <strain evidence="7">9144</strain>
    </source>
</reference>
<feature type="domain" description="Rad21/Rec8-like protein C-terminal eukaryotic" evidence="5">
    <location>
        <begin position="589"/>
        <end position="638"/>
    </location>
</feature>
<dbReference type="Pfam" id="PF04825">
    <property type="entry name" value="Rad21_Rec8_N"/>
    <property type="match status" value="1"/>
</dbReference>
<feature type="region of interest" description="Disordered" evidence="4">
    <location>
        <begin position="417"/>
        <end position="460"/>
    </location>
</feature>
<gene>
    <name evidence="7" type="ORF">GGX14DRAFT_439909</name>
</gene>
<feature type="domain" description="Rad21/Rec8-like protein N-terminal" evidence="6">
    <location>
        <begin position="1"/>
        <end position="102"/>
    </location>
</feature>
<dbReference type="InterPro" id="IPR006909">
    <property type="entry name" value="Rad21/Rec8_C_eu"/>
</dbReference>
<evidence type="ECO:0000256" key="4">
    <source>
        <dbReference type="SAM" id="MobiDB-lite"/>
    </source>
</evidence>
<keyword evidence="8" id="KW-1185">Reference proteome</keyword>
<evidence type="ECO:0000313" key="7">
    <source>
        <dbReference type="EMBL" id="KAJ7218121.1"/>
    </source>
</evidence>
<dbReference type="InterPro" id="IPR023093">
    <property type="entry name" value="ScpA-like_C"/>
</dbReference>
<dbReference type="GO" id="GO:0007064">
    <property type="term" value="P:mitotic sister chromatid cohesion"/>
    <property type="evidence" value="ECO:0007669"/>
    <property type="project" value="TreeGrafter"/>
</dbReference>
<feature type="region of interest" description="Disordered" evidence="4">
    <location>
        <begin position="275"/>
        <end position="325"/>
    </location>
</feature>
<dbReference type="GO" id="GO:0030892">
    <property type="term" value="C:mitotic cohesin complex"/>
    <property type="evidence" value="ECO:0007669"/>
    <property type="project" value="TreeGrafter"/>
</dbReference>
<evidence type="ECO:0000256" key="3">
    <source>
        <dbReference type="ARBA" id="ARBA00023242"/>
    </source>
</evidence>
<evidence type="ECO:0000256" key="1">
    <source>
        <dbReference type="ARBA" id="ARBA00004123"/>
    </source>
</evidence>
<proteinExistence type="inferred from homology"/>
<dbReference type="GO" id="GO:0005634">
    <property type="term" value="C:nucleus"/>
    <property type="evidence" value="ECO:0007669"/>
    <property type="project" value="UniProtKB-SubCell"/>
</dbReference>
<evidence type="ECO:0000259" key="5">
    <source>
        <dbReference type="Pfam" id="PF04824"/>
    </source>
</evidence>
<dbReference type="InterPro" id="IPR006910">
    <property type="entry name" value="Rad21_Rec8_N"/>
</dbReference>
<organism evidence="7 8">
    <name type="scientific">Mycena pura</name>
    <dbReference type="NCBI Taxonomy" id="153505"/>
    <lineage>
        <taxon>Eukaryota</taxon>
        <taxon>Fungi</taxon>
        <taxon>Dikarya</taxon>
        <taxon>Basidiomycota</taxon>
        <taxon>Agaricomycotina</taxon>
        <taxon>Agaricomycetes</taxon>
        <taxon>Agaricomycetidae</taxon>
        <taxon>Agaricales</taxon>
        <taxon>Marasmiineae</taxon>
        <taxon>Mycenaceae</taxon>
        <taxon>Mycena</taxon>
    </lineage>
</organism>
<dbReference type="EMBL" id="JARJCW010000013">
    <property type="protein sequence ID" value="KAJ7218121.1"/>
    <property type="molecule type" value="Genomic_DNA"/>
</dbReference>
<evidence type="ECO:0000256" key="2">
    <source>
        <dbReference type="ARBA" id="ARBA00009870"/>
    </source>
</evidence>
<keyword evidence="3" id="KW-0539">Nucleus</keyword>
<dbReference type="Proteomes" id="UP001219525">
    <property type="component" value="Unassembled WGS sequence"/>
</dbReference>
<accession>A0AAD6VRL8</accession>
<feature type="compositionally biased region" description="Pro residues" evidence="4">
    <location>
        <begin position="297"/>
        <end position="307"/>
    </location>
</feature>
<feature type="region of interest" description="Disordered" evidence="4">
    <location>
        <begin position="185"/>
        <end position="204"/>
    </location>
</feature>
<dbReference type="GO" id="GO:1990414">
    <property type="term" value="P:replication-born double-strand break repair via sister chromatid exchange"/>
    <property type="evidence" value="ECO:0007669"/>
    <property type="project" value="TreeGrafter"/>
</dbReference>
<dbReference type="Pfam" id="PF04824">
    <property type="entry name" value="Rad21_Rec8"/>
    <property type="match status" value="1"/>
</dbReference>
<protein>
    <submittedName>
        <fullName evidence="7">Rec8 like protein-domain-containing protein</fullName>
    </submittedName>
</protein>
<dbReference type="PANTHER" id="PTHR12585">
    <property type="entry name" value="SCC1 / RAD21 FAMILY MEMBER"/>
    <property type="match status" value="1"/>
</dbReference>
<dbReference type="Gene3D" id="1.10.10.580">
    <property type="entry name" value="Structural maintenance of chromosome 1. Chain E"/>
    <property type="match status" value="1"/>
</dbReference>
<feature type="compositionally biased region" description="Polar residues" evidence="4">
    <location>
        <begin position="280"/>
        <end position="292"/>
    </location>
</feature>
<feature type="region of interest" description="Disordered" evidence="4">
    <location>
        <begin position="642"/>
        <end position="665"/>
    </location>
</feature>
<evidence type="ECO:0000313" key="8">
    <source>
        <dbReference type="Proteomes" id="UP001219525"/>
    </source>
</evidence>
<dbReference type="GO" id="GO:0003682">
    <property type="term" value="F:chromatin binding"/>
    <property type="evidence" value="ECO:0007669"/>
    <property type="project" value="TreeGrafter"/>
</dbReference>
<name>A0AAD6VRL8_9AGAR</name>
<comment type="caution">
    <text evidence="7">The sequence shown here is derived from an EMBL/GenBank/DDBJ whole genome shotgun (WGS) entry which is preliminary data.</text>
</comment>
<dbReference type="InterPro" id="IPR036390">
    <property type="entry name" value="WH_DNA-bd_sf"/>
</dbReference>
<comment type="subcellular location">
    <subcellularLocation>
        <location evidence="1">Nucleus</location>
    </subcellularLocation>
</comment>